<dbReference type="AlphaFoldDB" id="A0ABD5YV53"/>
<reference evidence="1 2" key="1">
    <citation type="journal article" date="2019" name="Int. J. Syst. Evol. Microbiol.">
        <title>The Global Catalogue of Microorganisms (GCM) 10K type strain sequencing project: providing services to taxonomists for standard genome sequencing and annotation.</title>
        <authorList>
            <consortium name="The Broad Institute Genomics Platform"/>
            <consortium name="The Broad Institute Genome Sequencing Center for Infectious Disease"/>
            <person name="Wu L."/>
            <person name="Ma J."/>
        </authorList>
    </citation>
    <scope>NUCLEOTIDE SEQUENCE [LARGE SCALE GENOMIC DNA]</scope>
    <source>
        <strain evidence="1 2">RDMS1</strain>
    </source>
</reference>
<dbReference type="EMBL" id="JBHTAX010000001">
    <property type="protein sequence ID" value="MFC7191365.1"/>
    <property type="molecule type" value="Genomic_DNA"/>
</dbReference>
<dbReference type="GeneID" id="76201091"/>
<organism evidence="1 2">
    <name type="scientific">Halocatena marina</name>
    <dbReference type="NCBI Taxonomy" id="2934937"/>
    <lineage>
        <taxon>Archaea</taxon>
        <taxon>Methanobacteriati</taxon>
        <taxon>Methanobacteriota</taxon>
        <taxon>Stenosarchaea group</taxon>
        <taxon>Halobacteria</taxon>
        <taxon>Halobacteriales</taxon>
        <taxon>Natronomonadaceae</taxon>
        <taxon>Halocatena</taxon>
    </lineage>
</organism>
<keyword evidence="2" id="KW-1185">Reference proteome</keyword>
<accession>A0ABD5YV53</accession>
<dbReference type="Proteomes" id="UP001596417">
    <property type="component" value="Unassembled WGS sequence"/>
</dbReference>
<gene>
    <name evidence="1" type="ORF">ACFQL7_17205</name>
</gene>
<proteinExistence type="predicted"/>
<comment type="caution">
    <text evidence="1">The sequence shown here is derived from an EMBL/GenBank/DDBJ whole genome shotgun (WGS) entry which is preliminary data.</text>
</comment>
<name>A0ABD5YV53_9EURY</name>
<protein>
    <submittedName>
        <fullName evidence="1">Uncharacterized protein</fullName>
    </submittedName>
</protein>
<evidence type="ECO:0000313" key="1">
    <source>
        <dbReference type="EMBL" id="MFC7191365.1"/>
    </source>
</evidence>
<sequence>MDYRCPIAASTGSNNINTGMLRFATGMFVGKPVTQRGSTFDTFGNATARLRPRYRNGHSPADGHGHRS</sequence>
<evidence type="ECO:0000313" key="2">
    <source>
        <dbReference type="Proteomes" id="UP001596417"/>
    </source>
</evidence>
<dbReference type="RefSeq" id="WP_248908987.1">
    <property type="nucleotide sequence ID" value="NZ_CP109979.1"/>
</dbReference>